<reference evidence="3 4" key="1">
    <citation type="submission" date="2013-08" db="EMBL/GenBank/DDBJ databases">
        <title>The genome sequence of Knoellia sinensis.</title>
        <authorList>
            <person name="Zhu W."/>
            <person name="Wang G."/>
        </authorList>
    </citation>
    <scope>NUCLEOTIDE SEQUENCE [LARGE SCALE GENOMIC DNA]</scope>
    <source>
        <strain evidence="3 4">KCTC 19936</strain>
    </source>
</reference>
<evidence type="ECO:0000313" key="3">
    <source>
        <dbReference type="EMBL" id="KGN31030.1"/>
    </source>
</evidence>
<dbReference type="Gene3D" id="3.40.50.1820">
    <property type="entry name" value="alpha/beta hydrolase"/>
    <property type="match status" value="1"/>
</dbReference>
<protein>
    <submittedName>
        <fullName evidence="3">Hydrolase</fullName>
    </submittedName>
</protein>
<sequence length="299" mass="31604">MSTQPNVQTQTLELPDVDLVHDVRGPLPTADGRPPLLMIGQPMCADGFEALAAEFPDRTVVTYDPRGLGRSSTRRDGREDQTPEIQAADLHALVEHLDAGPVDVFASSGGAVTALTWASTHPGDLATVVAHEPPAVWALPDADAASRGFARVRQTYADKGFGAGMAEFIAFTSGQGEITEEYFAQPAADPAMFGLPTEDDGSRDDPLLSERSVTVTSTRPDLEALRSGSPRIVMAVGEETGDAITARTTRAVADALGLQVTMFPSHHGGFASAEGPWPGKSVQFGARLKEVLADDADDR</sequence>
<dbReference type="GO" id="GO:0016787">
    <property type="term" value="F:hydrolase activity"/>
    <property type="evidence" value="ECO:0007669"/>
    <property type="project" value="UniProtKB-KW"/>
</dbReference>
<dbReference type="Proteomes" id="UP000030002">
    <property type="component" value="Unassembled WGS sequence"/>
</dbReference>
<evidence type="ECO:0000313" key="4">
    <source>
        <dbReference type="Proteomes" id="UP000030002"/>
    </source>
</evidence>
<feature type="domain" description="AB hydrolase-1" evidence="2">
    <location>
        <begin position="43"/>
        <end position="176"/>
    </location>
</feature>
<comment type="caution">
    <text evidence="3">The sequence shown here is derived from an EMBL/GenBank/DDBJ whole genome shotgun (WGS) entry which is preliminary data.</text>
</comment>
<dbReference type="STRING" id="1385520.N802_05340"/>
<dbReference type="AlphaFoldDB" id="A0A0A0J0Y9"/>
<dbReference type="InterPro" id="IPR029058">
    <property type="entry name" value="AB_hydrolase_fold"/>
</dbReference>
<dbReference type="EMBL" id="AVPJ01000014">
    <property type="protein sequence ID" value="KGN31030.1"/>
    <property type="molecule type" value="Genomic_DNA"/>
</dbReference>
<evidence type="ECO:0000256" key="1">
    <source>
        <dbReference type="SAM" id="MobiDB-lite"/>
    </source>
</evidence>
<dbReference type="Pfam" id="PF00561">
    <property type="entry name" value="Abhydrolase_1"/>
    <property type="match status" value="1"/>
</dbReference>
<proteinExistence type="predicted"/>
<dbReference type="SUPFAM" id="SSF53474">
    <property type="entry name" value="alpha/beta-Hydrolases"/>
    <property type="match status" value="1"/>
</dbReference>
<organism evidence="3 4">
    <name type="scientific">Knoellia sinensis KCTC 19936</name>
    <dbReference type="NCBI Taxonomy" id="1385520"/>
    <lineage>
        <taxon>Bacteria</taxon>
        <taxon>Bacillati</taxon>
        <taxon>Actinomycetota</taxon>
        <taxon>Actinomycetes</taxon>
        <taxon>Micrococcales</taxon>
        <taxon>Intrasporangiaceae</taxon>
        <taxon>Knoellia</taxon>
    </lineage>
</organism>
<dbReference type="RefSeq" id="WP_211254431.1">
    <property type="nucleotide sequence ID" value="NZ_AVPJ01000014.1"/>
</dbReference>
<dbReference type="InterPro" id="IPR000073">
    <property type="entry name" value="AB_hydrolase_1"/>
</dbReference>
<keyword evidence="3" id="KW-0378">Hydrolase</keyword>
<keyword evidence="4" id="KW-1185">Reference proteome</keyword>
<gene>
    <name evidence="3" type="ORF">N802_05340</name>
</gene>
<name>A0A0A0J0Y9_9MICO</name>
<feature type="region of interest" description="Disordered" evidence="1">
    <location>
        <begin position="62"/>
        <end position="82"/>
    </location>
</feature>
<accession>A0A0A0J0Y9</accession>
<evidence type="ECO:0000259" key="2">
    <source>
        <dbReference type="Pfam" id="PF00561"/>
    </source>
</evidence>
<dbReference type="eggNOG" id="COG0596">
    <property type="taxonomic scope" value="Bacteria"/>
</dbReference>